<keyword evidence="4" id="KW-1185">Reference proteome</keyword>
<evidence type="ECO:0000313" key="4">
    <source>
        <dbReference type="Proteomes" id="UP000054321"/>
    </source>
</evidence>
<protein>
    <recommendedName>
        <fullName evidence="2">MJ1316 RNA cyclic group end recognition domain-containing protein</fullName>
    </recommendedName>
</protein>
<feature type="compositionally biased region" description="Basic and acidic residues" evidence="1">
    <location>
        <begin position="1"/>
        <end position="33"/>
    </location>
</feature>
<gene>
    <name evidence="3" type="ORF">OIDMADRAFT_17112</name>
</gene>
<reference evidence="4" key="2">
    <citation type="submission" date="2015-01" db="EMBL/GenBank/DDBJ databases">
        <title>Evolutionary Origins and Diversification of the Mycorrhizal Mutualists.</title>
        <authorList>
            <consortium name="DOE Joint Genome Institute"/>
            <consortium name="Mycorrhizal Genomics Consortium"/>
            <person name="Kohler A."/>
            <person name="Kuo A."/>
            <person name="Nagy L.G."/>
            <person name="Floudas D."/>
            <person name="Copeland A."/>
            <person name="Barry K.W."/>
            <person name="Cichocki N."/>
            <person name="Veneault-Fourrey C."/>
            <person name="LaButti K."/>
            <person name="Lindquist E.A."/>
            <person name="Lipzen A."/>
            <person name="Lundell T."/>
            <person name="Morin E."/>
            <person name="Murat C."/>
            <person name="Riley R."/>
            <person name="Ohm R."/>
            <person name="Sun H."/>
            <person name="Tunlid A."/>
            <person name="Henrissat B."/>
            <person name="Grigoriev I.V."/>
            <person name="Hibbett D.S."/>
            <person name="Martin F."/>
        </authorList>
    </citation>
    <scope>NUCLEOTIDE SEQUENCE [LARGE SCALE GENOMIC DNA]</scope>
    <source>
        <strain evidence="4">Zn</strain>
    </source>
</reference>
<dbReference type="InterPro" id="IPR040459">
    <property type="entry name" value="MJ1316"/>
</dbReference>
<sequence length="132" mass="15573">MKSEEGSRELHSLKLSNREKRELSKEQKSHGDTPAEVSKSTNKLRPASDVLNRLRYGGEYDIDEFVVGYKDRHSSRLMEKPALQWARDTTDDEFIPEHRIEYFKRYNQQGEEEIFWDKSARLDKIFQHRGGG</sequence>
<dbReference type="HOGENOM" id="CLU_1917659_0_0_1"/>
<evidence type="ECO:0000313" key="3">
    <source>
        <dbReference type="EMBL" id="KIN06010.1"/>
    </source>
</evidence>
<dbReference type="Pfam" id="PF04457">
    <property type="entry name" value="MJ1316"/>
    <property type="match status" value="1"/>
</dbReference>
<dbReference type="InParanoid" id="A0A0C3HSL5"/>
<organism evidence="3 4">
    <name type="scientific">Oidiodendron maius (strain Zn)</name>
    <dbReference type="NCBI Taxonomy" id="913774"/>
    <lineage>
        <taxon>Eukaryota</taxon>
        <taxon>Fungi</taxon>
        <taxon>Dikarya</taxon>
        <taxon>Ascomycota</taxon>
        <taxon>Pezizomycotina</taxon>
        <taxon>Leotiomycetes</taxon>
        <taxon>Leotiomycetes incertae sedis</taxon>
        <taxon>Myxotrichaceae</taxon>
        <taxon>Oidiodendron</taxon>
    </lineage>
</organism>
<dbReference type="STRING" id="913774.A0A0C3HSL5"/>
<accession>A0A0C3HSL5</accession>
<dbReference type="Proteomes" id="UP000054321">
    <property type="component" value="Unassembled WGS sequence"/>
</dbReference>
<evidence type="ECO:0000259" key="2">
    <source>
        <dbReference type="Pfam" id="PF04457"/>
    </source>
</evidence>
<evidence type="ECO:0000256" key="1">
    <source>
        <dbReference type="SAM" id="MobiDB-lite"/>
    </source>
</evidence>
<dbReference type="EMBL" id="KN832871">
    <property type="protein sequence ID" value="KIN06010.1"/>
    <property type="molecule type" value="Genomic_DNA"/>
</dbReference>
<name>A0A0C3HSL5_OIDMZ</name>
<dbReference type="AlphaFoldDB" id="A0A0C3HSL5"/>
<feature type="region of interest" description="Disordered" evidence="1">
    <location>
        <begin position="1"/>
        <end position="44"/>
    </location>
</feature>
<feature type="domain" description="MJ1316 RNA cyclic group end recognition" evidence="2">
    <location>
        <begin position="44"/>
        <end position="118"/>
    </location>
</feature>
<proteinExistence type="predicted"/>
<reference evidence="3 4" key="1">
    <citation type="submission" date="2014-04" db="EMBL/GenBank/DDBJ databases">
        <authorList>
            <consortium name="DOE Joint Genome Institute"/>
            <person name="Kuo A."/>
            <person name="Martino E."/>
            <person name="Perotto S."/>
            <person name="Kohler A."/>
            <person name="Nagy L.G."/>
            <person name="Floudas D."/>
            <person name="Copeland A."/>
            <person name="Barry K.W."/>
            <person name="Cichocki N."/>
            <person name="Veneault-Fourrey C."/>
            <person name="LaButti K."/>
            <person name="Lindquist E.A."/>
            <person name="Lipzen A."/>
            <person name="Lundell T."/>
            <person name="Morin E."/>
            <person name="Murat C."/>
            <person name="Sun H."/>
            <person name="Tunlid A."/>
            <person name="Henrissat B."/>
            <person name="Grigoriev I.V."/>
            <person name="Hibbett D.S."/>
            <person name="Martin F."/>
            <person name="Nordberg H.P."/>
            <person name="Cantor M.N."/>
            <person name="Hua S.X."/>
        </authorList>
    </citation>
    <scope>NUCLEOTIDE SEQUENCE [LARGE SCALE GENOMIC DNA]</scope>
    <source>
        <strain evidence="3 4">Zn</strain>
    </source>
</reference>
<dbReference type="OrthoDB" id="10263155at2759"/>